<gene>
    <name evidence="2" type="ORF">D9615_006933</name>
</gene>
<feature type="transmembrane region" description="Helical" evidence="1">
    <location>
        <begin position="148"/>
        <end position="170"/>
    </location>
</feature>
<keyword evidence="1" id="KW-1133">Transmembrane helix</keyword>
<evidence type="ECO:0000313" key="2">
    <source>
        <dbReference type="EMBL" id="KAF5378780.1"/>
    </source>
</evidence>
<protein>
    <submittedName>
        <fullName evidence="2">Uncharacterized protein</fullName>
    </submittedName>
</protein>
<keyword evidence="3" id="KW-1185">Reference proteome</keyword>
<accession>A0A8H5H975</accession>
<keyword evidence="1" id="KW-0812">Transmembrane</keyword>
<organism evidence="2 3">
    <name type="scientific">Tricholomella constricta</name>
    <dbReference type="NCBI Taxonomy" id="117010"/>
    <lineage>
        <taxon>Eukaryota</taxon>
        <taxon>Fungi</taxon>
        <taxon>Dikarya</taxon>
        <taxon>Basidiomycota</taxon>
        <taxon>Agaricomycotina</taxon>
        <taxon>Agaricomycetes</taxon>
        <taxon>Agaricomycetidae</taxon>
        <taxon>Agaricales</taxon>
        <taxon>Tricholomatineae</taxon>
        <taxon>Lyophyllaceae</taxon>
        <taxon>Tricholomella</taxon>
    </lineage>
</organism>
<comment type="caution">
    <text evidence="2">The sequence shown here is derived from an EMBL/GenBank/DDBJ whole genome shotgun (WGS) entry which is preliminary data.</text>
</comment>
<evidence type="ECO:0000313" key="3">
    <source>
        <dbReference type="Proteomes" id="UP000565441"/>
    </source>
</evidence>
<evidence type="ECO:0000256" key="1">
    <source>
        <dbReference type="SAM" id="Phobius"/>
    </source>
</evidence>
<dbReference type="Proteomes" id="UP000565441">
    <property type="component" value="Unassembled WGS sequence"/>
</dbReference>
<feature type="transmembrane region" description="Helical" evidence="1">
    <location>
        <begin position="246"/>
        <end position="265"/>
    </location>
</feature>
<dbReference type="AlphaFoldDB" id="A0A8H5H975"/>
<sequence length="388" mass="42345">MPPNALLPRGPLSNTASDFAAVKSQWRNPSDIPSILTIIGGDIIHGALAQLVSSHPRPFTPVAFSFGWVAYSFSAILAAIGSRRLAPQPDFSCTLIDVSTGYPRDINSWALSRLVRDYEVPSVNTGGLTVAFFRTSRTKQTGVPDRDWVYYTGAFVILLQLGIAVIPGALFGNWNILIVTFGGTLLAQVQAALPQWRKELWAARPVPHDKHEVVCLTKGNGSPYVLVVTSDRCGLRLTDLASGREVHSVTTVPMIFLLAVLWLVHLFTVQGIKSDSWYLLAVGAVGMLQNAIASGARRTPGALGFHLDPEEEIHDKKVFVALQKAEEKEKKVGLALVDTFFPGGLRPSEEKWRQDIKARYAAEKMHRDAVASNQEISTEKGALLIGNI</sequence>
<name>A0A8H5H975_9AGAR</name>
<reference evidence="2 3" key="1">
    <citation type="journal article" date="2020" name="ISME J.">
        <title>Uncovering the hidden diversity of litter-decomposition mechanisms in mushroom-forming fungi.</title>
        <authorList>
            <person name="Floudas D."/>
            <person name="Bentzer J."/>
            <person name="Ahren D."/>
            <person name="Johansson T."/>
            <person name="Persson P."/>
            <person name="Tunlid A."/>
        </authorList>
    </citation>
    <scope>NUCLEOTIDE SEQUENCE [LARGE SCALE GENOMIC DNA]</scope>
    <source>
        <strain evidence="2 3">CBS 661.87</strain>
    </source>
</reference>
<dbReference type="OrthoDB" id="1937642at2759"/>
<dbReference type="EMBL" id="JAACJP010000018">
    <property type="protein sequence ID" value="KAF5378780.1"/>
    <property type="molecule type" value="Genomic_DNA"/>
</dbReference>
<proteinExistence type="predicted"/>
<keyword evidence="1" id="KW-0472">Membrane</keyword>
<feature type="transmembrane region" description="Helical" evidence="1">
    <location>
        <begin position="62"/>
        <end position="80"/>
    </location>
</feature>
<feature type="transmembrane region" description="Helical" evidence="1">
    <location>
        <begin position="277"/>
        <end position="296"/>
    </location>
</feature>